<dbReference type="GO" id="GO:0005351">
    <property type="term" value="F:carbohydrate:proton symporter activity"/>
    <property type="evidence" value="ECO:0007669"/>
    <property type="project" value="TreeGrafter"/>
</dbReference>
<feature type="transmembrane region" description="Helical" evidence="6">
    <location>
        <begin position="279"/>
        <end position="297"/>
    </location>
</feature>
<evidence type="ECO:0000313" key="8">
    <source>
        <dbReference type="EMBL" id="EXJ77502.1"/>
    </source>
</evidence>
<evidence type="ECO:0000256" key="5">
    <source>
        <dbReference type="ARBA" id="ARBA00023136"/>
    </source>
</evidence>
<proteinExistence type="inferred from homology"/>
<dbReference type="SUPFAM" id="SSF103473">
    <property type="entry name" value="MFS general substrate transporter"/>
    <property type="match status" value="1"/>
</dbReference>
<feature type="transmembrane region" description="Helical" evidence="6">
    <location>
        <begin position="344"/>
        <end position="363"/>
    </location>
</feature>
<dbReference type="InterPro" id="IPR050360">
    <property type="entry name" value="MFS_Sugar_Transporters"/>
</dbReference>
<comment type="similarity">
    <text evidence="2">Belongs to the major facilitator superfamily. Sugar transporter (TC 2.A.1.1) family.</text>
</comment>
<dbReference type="InterPro" id="IPR020846">
    <property type="entry name" value="MFS_dom"/>
</dbReference>
<feature type="transmembrane region" description="Helical" evidence="6">
    <location>
        <begin position="317"/>
        <end position="337"/>
    </location>
</feature>
<dbReference type="HOGENOM" id="CLU_001265_30_13_1"/>
<dbReference type="RefSeq" id="XP_007738012.1">
    <property type="nucleotide sequence ID" value="XM_007739822.1"/>
</dbReference>
<feature type="domain" description="Major facilitator superfamily (MFS) profile" evidence="7">
    <location>
        <begin position="25"/>
        <end position="467"/>
    </location>
</feature>
<dbReference type="PROSITE" id="PS50850">
    <property type="entry name" value="MFS"/>
    <property type="match status" value="1"/>
</dbReference>
<keyword evidence="5 6" id="KW-0472">Membrane</keyword>
<comment type="subcellular location">
    <subcellularLocation>
        <location evidence="1">Membrane</location>
        <topology evidence="1">Multi-pass membrane protein</topology>
    </subcellularLocation>
</comment>
<evidence type="ECO:0000256" key="4">
    <source>
        <dbReference type="ARBA" id="ARBA00022989"/>
    </source>
</evidence>
<feature type="transmembrane region" description="Helical" evidence="6">
    <location>
        <begin position="67"/>
        <end position="90"/>
    </location>
</feature>
<feature type="transmembrane region" description="Helical" evidence="6">
    <location>
        <begin position="188"/>
        <end position="210"/>
    </location>
</feature>
<dbReference type="InterPro" id="IPR036259">
    <property type="entry name" value="MFS_trans_sf"/>
</dbReference>
<dbReference type="PANTHER" id="PTHR48022">
    <property type="entry name" value="PLASTIDIC GLUCOSE TRANSPORTER 4"/>
    <property type="match status" value="1"/>
</dbReference>
<feature type="transmembrane region" description="Helical" evidence="6">
    <location>
        <begin position="375"/>
        <end position="394"/>
    </location>
</feature>
<feature type="transmembrane region" description="Helical" evidence="6">
    <location>
        <begin position="444"/>
        <end position="463"/>
    </location>
</feature>
<protein>
    <recommendedName>
        <fullName evidence="7">Major facilitator superfamily (MFS) profile domain-containing protein</fullName>
    </recommendedName>
</protein>
<dbReference type="AlphaFoldDB" id="W9XAK4"/>
<reference evidence="8 9" key="1">
    <citation type="submission" date="2013-03" db="EMBL/GenBank/DDBJ databases">
        <title>The Genome Sequence of Capronia epimyces CBS 606.96.</title>
        <authorList>
            <consortium name="The Broad Institute Genomics Platform"/>
            <person name="Cuomo C."/>
            <person name="de Hoog S."/>
            <person name="Gorbushina A."/>
            <person name="Walker B."/>
            <person name="Young S.K."/>
            <person name="Zeng Q."/>
            <person name="Gargeya S."/>
            <person name="Fitzgerald M."/>
            <person name="Haas B."/>
            <person name="Abouelleil A."/>
            <person name="Allen A.W."/>
            <person name="Alvarado L."/>
            <person name="Arachchi H.M."/>
            <person name="Berlin A.M."/>
            <person name="Chapman S.B."/>
            <person name="Gainer-Dewar J."/>
            <person name="Goldberg J."/>
            <person name="Griggs A."/>
            <person name="Gujja S."/>
            <person name="Hansen M."/>
            <person name="Howarth C."/>
            <person name="Imamovic A."/>
            <person name="Ireland A."/>
            <person name="Larimer J."/>
            <person name="McCowan C."/>
            <person name="Murphy C."/>
            <person name="Pearson M."/>
            <person name="Poon T.W."/>
            <person name="Priest M."/>
            <person name="Roberts A."/>
            <person name="Saif S."/>
            <person name="Shea T."/>
            <person name="Sisk P."/>
            <person name="Sykes S."/>
            <person name="Wortman J."/>
            <person name="Nusbaum C."/>
            <person name="Birren B."/>
        </authorList>
    </citation>
    <scope>NUCLEOTIDE SEQUENCE [LARGE SCALE GENOMIC DNA]</scope>
    <source>
        <strain evidence="8 9">CBS 606.96</strain>
    </source>
</reference>
<feature type="transmembrane region" description="Helical" evidence="6">
    <location>
        <begin position="21"/>
        <end position="47"/>
    </location>
</feature>
<feature type="transmembrane region" description="Helical" evidence="6">
    <location>
        <begin position="97"/>
        <end position="116"/>
    </location>
</feature>
<dbReference type="Gene3D" id="1.20.1250.20">
    <property type="entry name" value="MFS general substrate transporter like domains"/>
    <property type="match status" value="1"/>
</dbReference>
<dbReference type="PANTHER" id="PTHR48022:SF11">
    <property type="entry name" value="MONOSACCHARIDE TRANSPORTER (HXT8), PUTATIVE (AFU_ORTHOLOGUE AFUA_2G08120)-RELATED"/>
    <property type="match status" value="1"/>
</dbReference>
<evidence type="ECO:0000256" key="2">
    <source>
        <dbReference type="ARBA" id="ARBA00010992"/>
    </source>
</evidence>
<dbReference type="EMBL" id="AMGY01000010">
    <property type="protein sequence ID" value="EXJ77502.1"/>
    <property type="molecule type" value="Genomic_DNA"/>
</dbReference>
<evidence type="ECO:0000259" key="7">
    <source>
        <dbReference type="PROSITE" id="PS50850"/>
    </source>
</evidence>
<feature type="transmembrane region" description="Helical" evidence="6">
    <location>
        <begin position="156"/>
        <end position="182"/>
    </location>
</feature>
<keyword evidence="9" id="KW-1185">Reference proteome</keyword>
<evidence type="ECO:0000313" key="9">
    <source>
        <dbReference type="Proteomes" id="UP000019478"/>
    </source>
</evidence>
<feature type="transmembrane region" description="Helical" evidence="6">
    <location>
        <begin position="415"/>
        <end position="432"/>
    </location>
</feature>
<dbReference type="InterPro" id="IPR005828">
    <property type="entry name" value="MFS_sugar_transport-like"/>
</dbReference>
<sequence length="526" mass="58204">MGFFSNRALQAGEREQKLNGYNVLVLFLLAPASLTYGYSASIISTTLGQPSFLEYFNLLTAPNATSLLGATGGLFFAGATIGPLLLPWIADKYGRKWSIAASLLVSLVAFAVEAGSTHIAEFLAFRFVAGAGSFMLLAAVPLLMNEVVPSRMRGGLVELHAVFFVLGFALASWVGFGFSFWVSRSPNAWRAPLAIGCFWSLLSLVCLYWVPESPRWLILQDREAEAEIVLNRLHSDKHDPDNTYARAEYYQIIKQIAIDRTLGSSWWHMVKKPSYRKRALIATAVTFFIQASGDLVINNYGPTLYKMLGYGTTQQLLYSAAWLTFTLGMSVLAMPMVDRLPRNVMLAIGLWGCMSCLVVEAALLAEFVPSDNQNALRAAVAMFFVFQVFDTAMLNAPEWAYLGEIFPTHIRSKGYCLAISTLALSNVCFTQAAPTAFRTVGWKFYLLFIILTFIGGFVSIFTFPDTRFLPLEEIAAIFGDTDEVAIYQREIEVQHNAHGIIDHHDSGSVKVELTHMETADVEKSAI</sequence>
<dbReference type="eggNOG" id="KOG0254">
    <property type="taxonomic scope" value="Eukaryota"/>
</dbReference>
<dbReference type="Pfam" id="PF00083">
    <property type="entry name" value="Sugar_tr"/>
    <property type="match status" value="1"/>
</dbReference>
<name>W9XAK4_9EURO</name>
<dbReference type="OrthoDB" id="6612291at2759"/>
<accession>W9XAK4</accession>
<dbReference type="Proteomes" id="UP000019478">
    <property type="component" value="Unassembled WGS sequence"/>
</dbReference>
<organism evidence="8 9">
    <name type="scientific">Capronia epimyces CBS 606.96</name>
    <dbReference type="NCBI Taxonomy" id="1182542"/>
    <lineage>
        <taxon>Eukaryota</taxon>
        <taxon>Fungi</taxon>
        <taxon>Dikarya</taxon>
        <taxon>Ascomycota</taxon>
        <taxon>Pezizomycotina</taxon>
        <taxon>Eurotiomycetes</taxon>
        <taxon>Chaetothyriomycetidae</taxon>
        <taxon>Chaetothyriales</taxon>
        <taxon>Herpotrichiellaceae</taxon>
        <taxon>Capronia</taxon>
    </lineage>
</organism>
<feature type="transmembrane region" description="Helical" evidence="6">
    <location>
        <begin position="122"/>
        <end position="144"/>
    </location>
</feature>
<keyword evidence="3 6" id="KW-0812">Transmembrane</keyword>
<gene>
    <name evidence="8" type="ORF">A1O3_09728</name>
</gene>
<dbReference type="GeneID" id="19173812"/>
<keyword evidence="4 6" id="KW-1133">Transmembrane helix</keyword>
<evidence type="ECO:0000256" key="6">
    <source>
        <dbReference type="SAM" id="Phobius"/>
    </source>
</evidence>
<dbReference type="GO" id="GO:0016020">
    <property type="term" value="C:membrane"/>
    <property type="evidence" value="ECO:0007669"/>
    <property type="project" value="UniProtKB-SubCell"/>
</dbReference>
<comment type="caution">
    <text evidence="8">The sequence shown here is derived from an EMBL/GenBank/DDBJ whole genome shotgun (WGS) entry which is preliminary data.</text>
</comment>
<evidence type="ECO:0000256" key="1">
    <source>
        <dbReference type="ARBA" id="ARBA00004141"/>
    </source>
</evidence>
<evidence type="ECO:0000256" key="3">
    <source>
        <dbReference type="ARBA" id="ARBA00022692"/>
    </source>
</evidence>